<accession>A0A9W8E172</accession>
<sequence length="465" mass="52812">MPQLLVLVGLPGSGKTAFAYHLCAHVKGWVRVSQEDEGTYAMCEAKALAGLKQGKSVVIDRCNFDEMQRKPWLNLGEHLGVAADALFFDISPKVCKERVLKRSNHPTGVQGRFGIAVVERFQDTLTRPTVYEGFRFIHNILHQLPKKEKVGDVYTAATIKAILALFPPTSRPASPSPPTPKRTPPPSLGGKEKNGNGNGDDKKKKQEEIVQAHFYHNTSPHEYPHQHEDFPAWNPSKPTGGPANISVIAKPVEGQGTYKETRQMWEDEDKSKHLCHNLYNEHVEQEADGSKHLDRHLRHLQRNDHIHNPNSGFQRAFDHLSLDRQEEGHELGKDGKKTHFSDKAHFYHQSEHEENAKKGTMRSYEHKHVNNMRHIHSDKPDQGRMEGFEHRSFNYAYRGDRFDPSCLMSDNYKNKGGIGDQIKTSFKNLPAQEYYSFGQKIAWEGGLPLKPNMTAPGFMHRSDNE</sequence>
<dbReference type="GO" id="GO:0006281">
    <property type="term" value="P:DNA repair"/>
    <property type="evidence" value="ECO:0007669"/>
    <property type="project" value="TreeGrafter"/>
</dbReference>
<dbReference type="GO" id="GO:0046404">
    <property type="term" value="F:ATP-dependent polydeoxyribonucleotide 5'-hydroxyl-kinase activity"/>
    <property type="evidence" value="ECO:0007669"/>
    <property type="project" value="TreeGrafter"/>
</dbReference>
<dbReference type="GO" id="GO:0003690">
    <property type="term" value="F:double-stranded DNA binding"/>
    <property type="evidence" value="ECO:0007669"/>
    <property type="project" value="TreeGrafter"/>
</dbReference>
<dbReference type="OrthoDB" id="3512845at2759"/>
<feature type="compositionally biased region" description="Pro residues" evidence="1">
    <location>
        <begin position="174"/>
        <end position="187"/>
    </location>
</feature>
<dbReference type="Pfam" id="PF13671">
    <property type="entry name" value="AAA_33"/>
    <property type="match status" value="1"/>
</dbReference>
<organism evidence="2 3">
    <name type="scientific">Dispira parvispora</name>
    <dbReference type="NCBI Taxonomy" id="1520584"/>
    <lineage>
        <taxon>Eukaryota</taxon>
        <taxon>Fungi</taxon>
        <taxon>Fungi incertae sedis</taxon>
        <taxon>Zoopagomycota</taxon>
        <taxon>Kickxellomycotina</taxon>
        <taxon>Dimargaritomycetes</taxon>
        <taxon>Dimargaritales</taxon>
        <taxon>Dimargaritaceae</taxon>
        <taxon>Dispira</taxon>
    </lineage>
</organism>
<protein>
    <submittedName>
        <fullName evidence="2">Uncharacterized protein</fullName>
    </submittedName>
</protein>
<dbReference type="EMBL" id="JANBPY010001159">
    <property type="protein sequence ID" value="KAJ1961316.1"/>
    <property type="molecule type" value="Genomic_DNA"/>
</dbReference>
<dbReference type="InterPro" id="IPR027417">
    <property type="entry name" value="P-loop_NTPase"/>
</dbReference>
<dbReference type="GO" id="GO:0046403">
    <property type="term" value="F:polynucleotide 3'-phosphatase activity"/>
    <property type="evidence" value="ECO:0007669"/>
    <property type="project" value="TreeGrafter"/>
</dbReference>
<dbReference type="PANTHER" id="PTHR12083">
    <property type="entry name" value="BIFUNCTIONAL POLYNUCLEOTIDE PHOSPHATASE/KINASE"/>
    <property type="match status" value="1"/>
</dbReference>
<feature type="region of interest" description="Disordered" evidence="1">
    <location>
        <begin position="218"/>
        <end position="239"/>
    </location>
</feature>
<feature type="region of interest" description="Disordered" evidence="1">
    <location>
        <begin position="167"/>
        <end position="204"/>
    </location>
</feature>
<name>A0A9W8E172_9FUNG</name>
<keyword evidence="3" id="KW-1185">Reference proteome</keyword>
<gene>
    <name evidence="2" type="ORF">IWQ62_003910</name>
</gene>
<evidence type="ECO:0000256" key="1">
    <source>
        <dbReference type="SAM" id="MobiDB-lite"/>
    </source>
</evidence>
<dbReference type="PANTHER" id="PTHR12083:SF9">
    <property type="entry name" value="BIFUNCTIONAL POLYNUCLEOTIDE PHOSPHATASE_KINASE"/>
    <property type="match status" value="1"/>
</dbReference>
<reference evidence="2" key="1">
    <citation type="submission" date="2022-07" db="EMBL/GenBank/DDBJ databases">
        <title>Phylogenomic reconstructions and comparative analyses of Kickxellomycotina fungi.</title>
        <authorList>
            <person name="Reynolds N.K."/>
            <person name="Stajich J.E."/>
            <person name="Barry K."/>
            <person name="Grigoriev I.V."/>
            <person name="Crous P."/>
            <person name="Smith M.E."/>
        </authorList>
    </citation>
    <scope>NUCLEOTIDE SEQUENCE</scope>
    <source>
        <strain evidence="2">RSA 1196</strain>
    </source>
</reference>
<proteinExistence type="predicted"/>
<comment type="caution">
    <text evidence="2">The sequence shown here is derived from an EMBL/GenBank/DDBJ whole genome shotgun (WGS) entry which is preliminary data.</text>
</comment>
<evidence type="ECO:0000313" key="3">
    <source>
        <dbReference type="Proteomes" id="UP001150925"/>
    </source>
</evidence>
<evidence type="ECO:0000313" key="2">
    <source>
        <dbReference type="EMBL" id="KAJ1961316.1"/>
    </source>
</evidence>
<dbReference type="Proteomes" id="UP001150925">
    <property type="component" value="Unassembled WGS sequence"/>
</dbReference>
<dbReference type="Gene3D" id="3.40.50.300">
    <property type="entry name" value="P-loop containing nucleotide triphosphate hydrolases"/>
    <property type="match status" value="1"/>
</dbReference>
<dbReference type="SUPFAM" id="SSF52540">
    <property type="entry name" value="P-loop containing nucleoside triphosphate hydrolases"/>
    <property type="match status" value="1"/>
</dbReference>
<dbReference type="AlphaFoldDB" id="A0A9W8E172"/>
<feature type="compositionally biased region" description="Basic and acidic residues" evidence="1">
    <location>
        <begin position="190"/>
        <end position="204"/>
    </location>
</feature>